<protein>
    <submittedName>
        <fullName evidence="1">Uncharacterized protein</fullName>
    </submittedName>
</protein>
<dbReference type="AlphaFoldDB" id="A0AAD7HVF4"/>
<evidence type="ECO:0000313" key="1">
    <source>
        <dbReference type="EMBL" id="KAJ7728197.1"/>
    </source>
</evidence>
<dbReference type="EMBL" id="JARKIB010000174">
    <property type="protein sequence ID" value="KAJ7728197.1"/>
    <property type="molecule type" value="Genomic_DNA"/>
</dbReference>
<sequence>MCSELTRPESPDSCTKTIIILSQKTRLAPEPLSHSYHQMRRSDMSLRPNRRCPKLMCNQEIRASRRTGEQWSHSHRLRIGARERNERPNLLIGEELVAERGKEERGESAAKVPLLPPSRQLAALWRQFGGGTFGSQSCRAPVSWALWKAWTDNYKQRQENAFTNWLEVLSGGKVGGGGNVGGKVGGKVDGSAASVAGGNFISYFYLRCTWPVGYAAVLYYSAWWQCDMLAALFPLSNGSNLRAVHVGGSLAAVWRKLGVSSKSGLIFFGSTEVWLDSSKQERGVSPFFGSHLNHYVQQPNSTVGTQIKKCAAKVAATGGSWRHLGGTGGTFTVPDQIEQFTESLRPLSRATLALHCGACAVELTAVIHDEVKMK</sequence>
<keyword evidence="2" id="KW-1185">Reference proteome</keyword>
<accession>A0AAD7HVF4</accession>
<organism evidence="1 2">
    <name type="scientific">Mycena metata</name>
    <dbReference type="NCBI Taxonomy" id="1033252"/>
    <lineage>
        <taxon>Eukaryota</taxon>
        <taxon>Fungi</taxon>
        <taxon>Dikarya</taxon>
        <taxon>Basidiomycota</taxon>
        <taxon>Agaricomycotina</taxon>
        <taxon>Agaricomycetes</taxon>
        <taxon>Agaricomycetidae</taxon>
        <taxon>Agaricales</taxon>
        <taxon>Marasmiineae</taxon>
        <taxon>Mycenaceae</taxon>
        <taxon>Mycena</taxon>
    </lineage>
</organism>
<reference evidence="1" key="1">
    <citation type="submission" date="2023-03" db="EMBL/GenBank/DDBJ databases">
        <title>Massive genome expansion in bonnet fungi (Mycena s.s.) driven by repeated elements and novel gene families across ecological guilds.</title>
        <authorList>
            <consortium name="Lawrence Berkeley National Laboratory"/>
            <person name="Harder C.B."/>
            <person name="Miyauchi S."/>
            <person name="Viragh M."/>
            <person name="Kuo A."/>
            <person name="Thoen E."/>
            <person name="Andreopoulos B."/>
            <person name="Lu D."/>
            <person name="Skrede I."/>
            <person name="Drula E."/>
            <person name="Henrissat B."/>
            <person name="Morin E."/>
            <person name="Kohler A."/>
            <person name="Barry K."/>
            <person name="LaButti K."/>
            <person name="Morin E."/>
            <person name="Salamov A."/>
            <person name="Lipzen A."/>
            <person name="Mereny Z."/>
            <person name="Hegedus B."/>
            <person name="Baldrian P."/>
            <person name="Stursova M."/>
            <person name="Weitz H."/>
            <person name="Taylor A."/>
            <person name="Grigoriev I.V."/>
            <person name="Nagy L.G."/>
            <person name="Martin F."/>
            <person name="Kauserud H."/>
        </authorList>
    </citation>
    <scope>NUCLEOTIDE SEQUENCE</scope>
    <source>
        <strain evidence="1">CBHHK182m</strain>
    </source>
</reference>
<evidence type="ECO:0000313" key="2">
    <source>
        <dbReference type="Proteomes" id="UP001215598"/>
    </source>
</evidence>
<comment type="caution">
    <text evidence="1">The sequence shown here is derived from an EMBL/GenBank/DDBJ whole genome shotgun (WGS) entry which is preliminary data.</text>
</comment>
<proteinExistence type="predicted"/>
<name>A0AAD7HVF4_9AGAR</name>
<dbReference type="Proteomes" id="UP001215598">
    <property type="component" value="Unassembled WGS sequence"/>
</dbReference>
<gene>
    <name evidence="1" type="ORF">B0H16DRAFT_1470570</name>
</gene>